<evidence type="ECO:0000256" key="7">
    <source>
        <dbReference type="ARBA" id="ARBA00022777"/>
    </source>
</evidence>
<comment type="catalytic activity">
    <reaction evidence="1">
        <text>ATP + protein L-histidine = ADP + protein N-phospho-L-histidine.</text>
        <dbReference type="EC" id="2.7.13.3"/>
    </reaction>
</comment>
<dbReference type="PANTHER" id="PTHR45436">
    <property type="entry name" value="SENSOR HISTIDINE KINASE YKOH"/>
    <property type="match status" value="1"/>
</dbReference>
<organism evidence="12 13">
    <name type="scientific">Limnobacter thiooxidans</name>
    <dbReference type="NCBI Taxonomy" id="131080"/>
    <lineage>
        <taxon>Bacteria</taxon>
        <taxon>Pseudomonadati</taxon>
        <taxon>Pseudomonadota</taxon>
        <taxon>Betaproteobacteria</taxon>
        <taxon>Burkholderiales</taxon>
        <taxon>Burkholderiaceae</taxon>
        <taxon>Limnobacter</taxon>
    </lineage>
</organism>
<dbReference type="RefSeq" id="WP_130557161.1">
    <property type="nucleotide sequence ID" value="NZ_AP028947.1"/>
</dbReference>
<dbReference type="PROSITE" id="PS50109">
    <property type="entry name" value="HIS_KIN"/>
    <property type="match status" value="1"/>
</dbReference>
<evidence type="ECO:0000259" key="10">
    <source>
        <dbReference type="PROSITE" id="PS50109"/>
    </source>
</evidence>
<evidence type="ECO:0000256" key="5">
    <source>
        <dbReference type="ARBA" id="ARBA00022679"/>
    </source>
</evidence>
<dbReference type="InterPro" id="IPR036890">
    <property type="entry name" value="HATPase_C_sf"/>
</dbReference>
<evidence type="ECO:0000259" key="11">
    <source>
        <dbReference type="PROSITE" id="PS50885"/>
    </source>
</evidence>
<feature type="domain" description="Histidine kinase" evidence="10">
    <location>
        <begin position="239"/>
        <end position="446"/>
    </location>
</feature>
<keyword evidence="8" id="KW-0472">Membrane</keyword>
<dbReference type="PROSITE" id="PS50885">
    <property type="entry name" value="HAMP"/>
    <property type="match status" value="1"/>
</dbReference>
<keyword evidence="5" id="KW-0808">Transferase</keyword>
<dbReference type="GO" id="GO:0000160">
    <property type="term" value="P:phosphorelay signal transduction system"/>
    <property type="evidence" value="ECO:0007669"/>
    <property type="project" value="UniProtKB-KW"/>
</dbReference>
<dbReference type="GO" id="GO:0005886">
    <property type="term" value="C:plasma membrane"/>
    <property type="evidence" value="ECO:0007669"/>
    <property type="project" value="TreeGrafter"/>
</dbReference>
<keyword evidence="8" id="KW-1133">Transmembrane helix</keyword>
<sequence length="448" mass="49682">MNSLRNRLSFGLILSLLVLLLAQWWLSSQAIERLLENQFLDQLQQDSEVLLAGIEFDAEGQPTLNSTRLPPAYQQPYSGSYFALQFGADTRYSRSLWGADFSFPDPTTELAVTARQSGPDGQRLLVHARTYQKDRQQFTIAMARDITPLLNNLSDYKLANAGFSALFLLALVLIQRWIVLNTLKPLNDVQSALVRLQQGEIAQLEFRGPDEIKPLVTELNRLLTAIDQRLKRSREGMGNLAHALKTRLARLSQLSEGDEAGTAGFALEVQTLNQEVARLIDRETARVRVVGDLRPGQRVDLREILDALVNSCRALYLDKSLQFVVELPQGTKLLGDREDLFELFGNLLDNASKWAYREVYIVMEGNTLTVADDGPGCPAEALAELTQRGFRADESTPGSGLGLAIAQDIAGTYEARLEFRSPGRLATSGSTNRPGLEVSVHFKPGVLL</sequence>
<evidence type="ECO:0000256" key="8">
    <source>
        <dbReference type="ARBA" id="ARBA00022989"/>
    </source>
</evidence>
<protein>
    <recommendedName>
        <fullName evidence="3">histidine kinase</fullName>
        <ecNumber evidence="3">2.7.13.3</ecNumber>
    </recommendedName>
</protein>
<evidence type="ECO:0000256" key="6">
    <source>
        <dbReference type="ARBA" id="ARBA00022692"/>
    </source>
</evidence>
<keyword evidence="9" id="KW-0902">Two-component regulatory system</keyword>
<dbReference type="PANTHER" id="PTHR45436:SF5">
    <property type="entry name" value="SENSOR HISTIDINE KINASE TRCS"/>
    <property type="match status" value="1"/>
</dbReference>
<dbReference type="InterPro" id="IPR050428">
    <property type="entry name" value="TCS_sensor_his_kinase"/>
</dbReference>
<keyword evidence="4" id="KW-0597">Phosphoprotein</keyword>
<comment type="subcellular location">
    <subcellularLocation>
        <location evidence="2">Membrane</location>
    </subcellularLocation>
</comment>
<keyword evidence="13" id="KW-1185">Reference proteome</keyword>
<evidence type="ECO:0000256" key="3">
    <source>
        <dbReference type="ARBA" id="ARBA00012438"/>
    </source>
</evidence>
<keyword evidence="7 12" id="KW-0418">Kinase</keyword>
<evidence type="ECO:0000313" key="12">
    <source>
        <dbReference type="EMBL" id="BET24596.1"/>
    </source>
</evidence>
<dbReference type="EC" id="2.7.13.3" evidence="3"/>
<proteinExistence type="predicted"/>
<dbReference type="Pfam" id="PF00672">
    <property type="entry name" value="HAMP"/>
    <property type="match status" value="1"/>
</dbReference>
<name>A0AA86MCA0_9BURK</name>
<dbReference type="KEGG" id="lto:RGQ30_00970"/>
<evidence type="ECO:0000313" key="13">
    <source>
        <dbReference type="Proteomes" id="UP001329151"/>
    </source>
</evidence>
<dbReference type="InterPro" id="IPR005467">
    <property type="entry name" value="His_kinase_dom"/>
</dbReference>
<keyword evidence="6" id="KW-0812">Transmembrane</keyword>
<feature type="domain" description="HAMP" evidence="11">
    <location>
        <begin position="180"/>
        <end position="231"/>
    </location>
</feature>
<dbReference type="AlphaFoldDB" id="A0AA86MCA0"/>
<dbReference type="EMBL" id="AP028947">
    <property type="protein sequence ID" value="BET24596.1"/>
    <property type="molecule type" value="Genomic_DNA"/>
</dbReference>
<reference evidence="12 13" key="1">
    <citation type="submission" date="2023-10" db="EMBL/GenBank/DDBJ databases">
        <title>Complete Genome Sequence of Limnobacter thiooxidans CS-K2T, Isolated from freshwater lake sediments in Bavaria, Germany.</title>
        <authorList>
            <person name="Naruki M."/>
            <person name="Watanabe A."/>
            <person name="Warashina T."/>
            <person name="Morita T."/>
            <person name="Arakawa K."/>
        </authorList>
    </citation>
    <scope>NUCLEOTIDE SEQUENCE [LARGE SCALE GENOMIC DNA]</scope>
    <source>
        <strain evidence="12 13">CS-K2</strain>
    </source>
</reference>
<dbReference type="Proteomes" id="UP001329151">
    <property type="component" value="Chromosome"/>
</dbReference>
<evidence type="ECO:0000256" key="2">
    <source>
        <dbReference type="ARBA" id="ARBA00004370"/>
    </source>
</evidence>
<dbReference type="SMART" id="SM00387">
    <property type="entry name" value="HATPase_c"/>
    <property type="match status" value="1"/>
</dbReference>
<dbReference type="GO" id="GO:0004673">
    <property type="term" value="F:protein histidine kinase activity"/>
    <property type="evidence" value="ECO:0007669"/>
    <property type="project" value="UniProtKB-EC"/>
</dbReference>
<evidence type="ECO:0000256" key="1">
    <source>
        <dbReference type="ARBA" id="ARBA00000085"/>
    </source>
</evidence>
<accession>A0AA86MCA0</accession>
<gene>
    <name evidence="12" type="primary">carS</name>
    <name evidence="12" type="ORF">RGQ30_00970</name>
</gene>
<dbReference type="SUPFAM" id="SSF55874">
    <property type="entry name" value="ATPase domain of HSP90 chaperone/DNA topoisomerase II/histidine kinase"/>
    <property type="match status" value="1"/>
</dbReference>
<dbReference type="InterPro" id="IPR003660">
    <property type="entry name" value="HAMP_dom"/>
</dbReference>
<evidence type="ECO:0000256" key="9">
    <source>
        <dbReference type="ARBA" id="ARBA00023012"/>
    </source>
</evidence>
<dbReference type="Gene3D" id="1.10.287.130">
    <property type="match status" value="1"/>
</dbReference>
<evidence type="ECO:0000256" key="4">
    <source>
        <dbReference type="ARBA" id="ARBA00022553"/>
    </source>
</evidence>
<dbReference type="InterPro" id="IPR003594">
    <property type="entry name" value="HATPase_dom"/>
</dbReference>
<dbReference type="Gene3D" id="3.30.565.10">
    <property type="entry name" value="Histidine kinase-like ATPase, C-terminal domain"/>
    <property type="match status" value="1"/>
</dbReference>
<dbReference type="Pfam" id="PF02518">
    <property type="entry name" value="HATPase_c"/>
    <property type="match status" value="1"/>
</dbReference>